<gene>
    <name evidence="3" type="ORF">GCM10025772_10200</name>
</gene>
<dbReference type="Proteomes" id="UP001501600">
    <property type="component" value="Unassembled WGS sequence"/>
</dbReference>
<protein>
    <submittedName>
        <fullName evidence="3">Efflux RND transporter periplasmic adaptor subunit</fullName>
    </submittedName>
</protein>
<dbReference type="Gene3D" id="2.40.420.20">
    <property type="match status" value="1"/>
</dbReference>
<dbReference type="NCBIfam" id="TIGR01730">
    <property type="entry name" value="RND_mfp"/>
    <property type="match status" value="1"/>
</dbReference>
<accession>A0ABP9RZC4</accession>
<dbReference type="SUPFAM" id="SSF111369">
    <property type="entry name" value="HlyD-like secretion proteins"/>
    <property type="match status" value="1"/>
</dbReference>
<dbReference type="Gene3D" id="2.40.30.170">
    <property type="match status" value="1"/>
</dbReference>
<dbReference type="InterPro" id="IPR006143">
    <property type="entry name" value="RND_pump_MFP"/>
</dbReference>
<dbReference type="PROSITE" id="PS51257">
    <property type="entry name" value="PROKAR_LIPOPROTEIN"/>
    <property type="match status" value="1"/>
</dbReference>
<name>A0ABP9RZC4_9GAMM</name>
<evidence type="ECO:0000313" key="3">
    <source>
        <dbReference type="EMBL" id="GAA5188947.1"/>
    </source>
</evidence>
<evidence type="ECO:0000256" key="1">
    <source>
        <dbReference type="ARBA" id="ARBA00009477"/>
    </source>
</evidence>
<sequence length="366" mass="40121">METFARIFLALSLTTLTACLPKEQADTPPQATPVRVVPVHFSDHYPVTHRFVGQIRNAATSELGFELPGMVEQIGVQVGDTVVAGQALARLDTALLNTEAKQLRAGLVQVEAERDLVLATQKRQQTLGDQGYQSQQQLDELRSQKQRLDARLLELQAALEANTLRREKSILRAPFAGRVAQRQLAPGQVVAAGQPVLTLVPTEGAEAKIGIPVDLLRRLPPGQPYQLSHRGQPLTATLLGRGAEVDATTRTVPLRFALPGDGDWLNGDLIYLSLEQRMTHRAMAVSPEVLLAGLRGQWNVLVAKQAPDGEHHLERRDVTLLHTEPRRVYLDGALKEGEWLVVAGLHTLVQGQRVKPQTLPAEEPTP</sequence>
<reference evidence="4" key="1">
    <citation type="journal article" date="2019" name="Int. J. Syst. Evol. Microbiol.">
        <title>The Global Catalogue of Microorganisms (GCM) 10K type strain sequencing project: providing services to taxonomists for standard genome sequencing and annotation.</title>
        <authorList>
            <consortium name="The Broad Institute Genomics Platform"/>
            <consortium name="The Broad Institute Genome Sequencing Center for Infectious Disease"/>
            <person name="Wu L."/>
            <person name="Ma J."/>
        </authorList>
    </citation>
    <scope>NUCLEOTIDE SEQUENCE [LARGE SCALE GENOMIC DNA]</scope>
    <source>
        <strain evidence="4">JCM 18720</strain>
    </source>
</reference>
<proteinExistence type="inferred from homology"/>
<dbReference type="Pfam" id="PF25973">
    <property type="entry name" value="BSH_CzcB"/>
    <property type="match status" value="1"/>
</dbReference>
<comment type="caution">
    <text evidence="3">The sequence shown here is derived from an EMBL/GenBank/DDBJ whole genome shotgun (WGS) entry which is preliminary data.</text>
</comment>
<dbReference type="EMBL" id="BAABLF010000006">
    <property type="protein sequence ID" value="GAA5188947.1"/>
    <property type="molecule type" value="Genomic_DNA"/>
</dbReference>
<dbReference type="Gene3D" id="2.40.50.100">
    <property type="match status" value="1"/>
</dbReference>
<evidence type="ECO:0000313" key="4">
    <source>
        <dbReference type="Proteomes" id="UP001501600"/>
    </source>
</evidence>
<organism evidence="3 4">
    <name type="scientific">Ferrimonas gelatinilytica</name>
    <dbReference type="NCBI Taxonomy" id="1255257"/>
    <lineage>
        <taxon>Bacteria</taxon>
        <taxon>Pseudomonadati</taxon>
        <taxon>Pseudomonadota</taxon>
        <taxon>Gammaproteobacteria</taxon>
        <taxon>Alteromonadales</taxon>
        <taxon>Ferrimonadaceae</taxon>
        <taxon>Ferrimonas</taxon>
    </lineage>
</organism>
<feature type="domain" description="CzcB-like barrel-sandwich hybrid" evidence="2">
    <location>
        <begin position="66"/>
        <end position="199"/>
    </location>
</feature>
<dbReference type="Gene3D" id="1.10.287.470">
    <property type="entry name" value="Helix hairpin bin"/>
    <property type="match status" value="1"/>
</dbReference>
<dbReference type="PANTHER" id="PTHR30469">
    <property type="entry name" value="MULTIDRUG RESISTANCE PROTEIN MDTA"/>
    <property type="match status" value="1"/>
</dbReference>
<comment type="similarity">
    <text evidence="1">Belongs to the membrane fusion protein (MFP) (TC 8.A.1) family.</text>
</comment>
<keyword evidence="4" id="KW-1185">Reference proteome</keyword>
<evidence type="ECO:0000259" key="2">
    <source>
        <dbReference type="Pfam" id="PF25973"/>
    </source>
</evidence>
<dbReference type="RefSeq" id="WP_345315969.1">
    <property type="nucleotide sequence ID" value="NZ_BAABLF010000006.1"/>
</dbReference>
<dbReference type="InterPro" id="IPR058647">
    <property type="entry name" value="BSH_CzcB-like"/>
</dbReference>
<dbReference type="PANTHER" id="PTHR30469:SF11">
    <property type="entry name" value="BLL4320 PROTEIN"/>
    <property type="match status" value="1"/>
</dbReference>